<organism evidence="3 4">
    <name type="scientific">Actinomadura nitritigenes</name>
    <dbReference type="NCBI Taxonomy" id="134602"/>
    <lineage>
        <taxon>Bacteria</taxon>
        <taxon>Bacillati</taxon>
        <taxon>Actinomycetota</taxon>
        <taxon>Actinomycetes</taxon>
        <taxon>Streptosporangiales</taxon>
        <taxon>Thermomonosporaceae</taxon>
        <taxon>Actinomadura</taxon>
    </lineage>
</organism>
<keyword evidence="4" id="KW-1185">Reference proteome</keyword>
<dbReference type="EMBL" id="JAGEOK010000012">
    <property type="protein sequence ID" value="MBO2439825.1"/>
    <property type="molecule type" value="Genomic_DNA"/>
</dbReference>
<name>A0ABS3R0S2_9ACTN</name>
<keyword evidence="1" id="KW-0732">Signal</keyword>
<feature type="chain" id="PRO_5046346412" description="DUF8094 domain-containing protein" evidence="1">
    <location>
        <begin position="22"/>
        <end position="304"/>
    </location>
</feature>
<gene>
    <name evidence="3" type="ORF">J4557_20075</name>
</gene>
<dbReference type="Pfam" id="PF26366">
    <property type="entry name" value="DUF8094"/>
    <property type="match status" value="1"/>
</dbReference>
<dbReference type="Proteomes" id="UP000666915">
    <property type="component" value="Unassembled WGS sequence"/>
</dbReference>
<protein>
    <recommendedName>
        <fullName evidence="2">DUF8094 domain-containing protein</fullName>
    </recommendedName>
</protein>
<evidence type="ECO:0000256" key="1">
    <source>
        <dbReference type="SAM" id="SignalP"/>
    </source>
</evidence>
<feature type="signal peptide" evidence="1">
    <location>
        <begin position="1"/>
        <end position="21"/>
    </location>
</feature>
<reference evidence="3 4" key="1">
    <citation type="submission" date="2021-03" db="EMBL/GenBank/DDBJ databases">
        <authorList>
            <person name="Kanchanasin P."/>
            <person name="Saeng-In P."/>
            <person name="Phongsopitanun W."/>
            <person name="Yuki M."/>
            <person name="Kudo T."/>
            <person name="Ohkuma M."/>
            <person name="Tanasupawat S."/>
        </authorList>
    </citation>
    <scope>NUCLEOTIDE SEQUENCE [LARGE SCALE GENOMIC DNA]</scope>
    <source>
        <strain evidence="3 4">L46</strain>
    </source>
</reference>
<evidence type="ECO:0000313" key="4">
    <source>
        <dbReference type="Proteomes" id="UP000666915"/>
    </source>
</evidence>
<dbReference type="PROSITE" id="PS51257">
    <property type="entry name" value="PROKAR_LIPOPROTEIN"/>
    <property type="match status" value="1"/>
</dbReference>
<sequence length="304" mass="31513">MRRAPRMAVAVVMAGSAVLTGACSGGGTGGGAAAASPTGSPAVGADESLKVLRDWTDRHNKAITSGDERLWRDTVTGALAAPVTARVHTYGRLPESATISLANPVLYVPRRSAYPKWFGIAALERSDGKDQQVLGVFVKTGAKDGWRAAHWLTFQGGAPDLAYDAEGYAIPAPDRGLPAAHAAYLAKGDESGLMPDAFSADARKAEQGDWKVTPGRFAPGPGPSYALRTGDGGSLVWYGLTQDATLSGGTEPGLPADVRDHLAKDGRKPGGTVHASWQWLAIGYAPPSGKGRVLGESVSLTTAR</sequence>
<comment type="caution">
    <text evidence="3">The sequence shown here is derived from an EMBL/GenBank/DDBJ whole genome shotgun (WGS) entry which is preliminary data.</text>
</comment>
<evidence type="ECO:0000313" key="3">
    <source>
        <dbReference type="EMBL" id="MBO2439825.1"/>
    </source>
</evidence>
<proteinExistence type="predicted"/>
<dbReference type="InterPro" id="IPR058407">
    <property type="entry name" value="DUF8094"/>
</dbReference>
<feature type="domain" description="DUF8094" evidence="2">
    <location>
        <begin position="41"/>
        <end position="303"/>
    </location>
</feature>
<evidence type="ECO:0000259" key="2">
    <source>
        <dbReference type="Pfam" id="PF26366"/>
    </source>
</evidence>
<accession>A0ABS3R0S2</accession>